<dbReference type="RefSeq" id="WP_095088922.1">
    <property type="nucleotide sequence ID" value="NZ_BMDM01000001.1"/>
</dbReference>
<accession>A0A239ZU64</accession>
<dbReference type="PANTHER" id="PTHR30591">
    <property type="entry name" value="RECBCD ENZYME SUBUNIT RECC"/>
    <property type="match status" value="1"/>
</dbReference>
<keyword evidence="9" id="KW-0067">ATP-binding</keyword>
<dbReference type="SUPFAM" id="SSF52980">
    <property type="entry name" value="Restriction endonuclease-like"/>
    <property type="match status" value="1"/>
</dbReference>
<proteinExistence type="predicted"/>
<keyword evidence="7" id="KW-0347">Helicase</keyword>
<dbReference type="InterPro" id="IPR014140">
    <property type="entry name" value="DNA_helicase_suAddB"/>
</dbReference>
<dbReference type="Gene3D" id="3.40.50.300">
    <property type="entry name" value="P-loop containing nucleotide triphosphate hydrolases"/>
    <property type="match status" value="4"/>
</dbReference>
<dbReference type="EC" id="3.1.-.-" evidence="15"/>
<keyword evidence="11" id="KW-0411">Iron-sulfur</keyword>
<evidence type="ECO:0000256" key="1">
    <source>
        <dbReference type="ARBA" id="ARBA00022485"/>
    </source>
</evidence>
<keyword evidence="4" id="KW-0547">Nucleotide-binding</keyword>
<keyword evidence="8" id="KW-0269">Exonuclease</keyword>
<dbReference type="InterPro" id="IPR027417">
    <property type="entry name" value="P-loop_NTPase"/>
</dbReference>
<keyword evidence="1" id="KW-0004">4Fe-4S</keyword>
<dbReference type="GO" id="GO:0000724">
    <property type="term" value="P:double-strand break repair via homologous recombination"/>
    <property type="evidence" value="ECO:0007669"/>
    <property type="project" value="InterPro"/>
</dbReference>
<keyword evidence="2" id="KW-0540">Nuclease</keyword>
<keyword evidence="12" id="KW-0238">DNA-binding</keyword>
<evidence type="ECO:0000313" key="15">
    <source>
        <dbReference type="EMBL" id="SNV74328.1"/>
    </source>
</evidence>
<evidence type="ECO:0000256" key="7">
    <source>
        <dbReference type="ARBA" id="ARBA00022806"/>
    </source>
</evidence>
<keyword evidence="3" id="KW-0479">Metal-binding</keyword>
<dbReference type="PROSITE" id="PS51217">
    <property type="entry name" value="UVRD_HELICASE_CTER"/>
    <property type="match status" value="1"/>
</dbReference>
<dbReference type="Pfam" id="PF12705">
    <property type="entry name" value="PDDEXK_1"/>
    <property type="match status" value="1"/>
</dbReference>
<dbReference type="Proteomes" id="UP000242084">
    <property type="component" value="Chromosome 1"/>
</dbReference>
<evidence type="ECO:0000256" key="13">
    <source>
        <dbReference type="ARBA" id="ARBA00023204"/>
    </source>
</evidence>
<sequence>MQLNVWTGRSGTGKTRSMIQYMTEQMKSNPLGDPIIFLTPTQNTFQYEQAFVRNAELKGSIRTSVFGFERLSWRVLSDEGGLIEQQISDEALAMLTYHLLHTHKAQLNLYSSTIQHYGFSHKMMNEIKDFKKYNVQPEDIEDYIEQHNEIPKRMRDKLIDIKTIYSALESQLKGRYVQAEDVLYKLIEKIPDSQYIKQADIYIDGFHNFSTLEYKVIESLIKYSRSVTIGLTTDGSKDPFSLFRKTSETLTHIENIAQDLHIPVNIRQFKKQERFNNQPDLQHLENQFDALLPDTKENENLNIIEASNMRDEVQYVAREIIRRCREEHVSYNDIAILYRDPSYEQLIETVLPHFDIAYNHDAKKKMAYHPFIECIRSMLEVIKTGWKFEPVMRMLKTGILTSHIPNATYLIDILENYAFERGIYGNRWTNPEFFTVESFEKLGKKSLRKEEDAVIEEDRRTIQSVIRLKDYVVNKIELLNESLSDSQNVEEFTIRLYEVIEQFELPSHLMTLRDELEIQNKFEEAEQIDQVWQGTIRIFDDIVEVLGDVSLSLEEYIEILDRGLDELNFSMVPQSLDEVAVGNMDLAKVDNKKTVFLLGMNDGVLPSVSNQILLLTDDEKKALAETSGLELSPTSDILQMDEAFVCYIAMTRAKQDVIFTYPLMSDSGEVREKSPFLTTIQSLFRNLHVQSLNMSIEAEPMQLMEHEHQSQIHIFQHVNDWLNDEVVNDIWLDAFHAVQDIHHLDNRIQFLNSALTYENSTVQLNESISEQLYGDKINASVSRFETYNQCPFKHYVSHGLKLNERSKYQIQSVDIGNIFHQTLKYISDEVNGDFSKISDQMMAKLINEAIDASLPKIQFDVLNRTAHYRYLKLRIQNILKSTLEAMKYQTRYSKFKAYQFELNFGATSRHQLKTTPLKTKRNTPIQIRGQIDRLDVYKGKDKDYVSIIDYKSSETNLDLTKVVYGMQMQMFTYLDVVLQNKSILELQEQVSPGALLYFHVHEPEIKATNWGEIPEAEDIYKQTIEAFKMDGYVNKNPEVIDALDHKLLEQLKSDMIPVTKKKNGDLNAYSKALDEELFYKLIKKNRMNFEETASQIMDGHTEVSPLKYQNKLPCQFCEYKSVCHVDPITDTHQYREIDHKLKTEEIITMLREEDETE</sequence>
<dbReference type="InterPro" id="IPR049035">
    <property type="entry name" value="ADDB_N"/>
</dbReference>
<protein>
    <submittedName>
        <fullName evidence="15">ATP-dependent nuclease subunit B</fullName>
        <ecNumber evidence="15">3.1.-.-</ecNumber>
    </submittedName>
</protein>
<dbReference type="GO" id="GO:0004527">
    <property type="term" value="F:exonuclease activity"/>
    <property type="evidence" value="ECO:0007669"/>
    <property type="project" value="UniProtKB-KW"/>
</dbReference>
<name>A0A239ZU64_9STAP</name>
<evidence type="ECO:0000256" key="2">
    <source>
        <dbReference type="ARBA" id="ARBA00022722"/>
    </source>
</evidence>
<evidence type="ECO:0000256" key="6">
    <source>
        <dbReference type="ARBA" id="ARBA00022801"/>
    </source>
</evidence>
<dbReference type="NCBIfam" id="TIGR02773">
    <property type="entry name" value="addB_Gpos"/>
    <property type="match status" value="1"/>
</dbReference>
<keyword evidence="5" id="KW-0227">DNA damage</keyword>
<organism evidence="15 16">
    <name type="scientific">Mammaliicoccus stepanovicii</name>
    <dbReference type="NCBI Taxonomy" id="643214"/>
    <lineage>
        <taxon>Bacteria</taxon>
        <taxon>Bacillati</taxon>
        <taxon>Bacillota</taxon>
        <taxon>Bacilli</taxon>
        <taxon>Bacillales</taxon>
        <taxon>Staphylococcaceae</taxon>
        <taxon>Mammaliicoccus</taxon>
    </lineage>
</organism>
<evidence type="ECO:0000259" key="14">
    <source>
        <dbReference type="PROSITE" id="PS51217"/>
    </source>
</evidence>
<dbReference type="Pfam" id="PF21445">
    <property type="entry name" value="ADDB_N"/>
    <property type="match status" value="1"/>
</dbReference>
<evidence type="ECO:0000313" key="16">
    <source>
        <dbReference type="Proteomes" id="UP000242084"/>
    </source>
</evidence>
<dbReference type="PANTHER" id="PTHR30591:SF1">
    <property type="entry name" value="RECBCD ENZYME SUBUNIT RECC"/>
    <property type="match status" value="1"/>
</dbReference>
<dbReference type="OrthoDB" id="9758506at2"/>
<keyword evidence="13" id="KW-0234">DNA repair</keyword>
<dbReference type="GO" id="GO:0046872">
    <property type="term" value="F:metal ion binding"/>
    <property type="evidence" value="ECO:0007669"/>
    <property type="project" value="UniProtKB-KW"/>
</dbReference>
<evidence type="ECO:0000256" key="9">
    <source>
        <dbReference type="ARBA" id="ARBA00022840"/>
    </source>
</evidence>
<evidence type="ECO:0000256" key="11">
    <source>
        <dbReference type="ARBA" id="ARBA00023014"/>
    </source>
</evidence>
<dbReference type="GO" id="GO:0005524">
    <property type="term" value="F:ATP binding"/>
    <property type="evidence" value="ECO:0007669"/>
    <property type="project" value="UniProtKB-KW"/>
</dbReference>
<keyword evidence="10" id="KW-0408">Iron</keyword>
<evidence type="ECO:0000256" key="8">
    <source>
        <dbReference type="ARBA" id="ARBA00022839"/>
    </source>
</evidence>
<dbReference type="SUPFAM" id="SSF52540">
    <property type="entry name" value="P-loop containing nucleoside triphosphate hydrolases"/>
    <property type="match status" value="1"/>
</dbReference>
<evidence type="ECO:0000256" key="12">
    <source>
        <dbReference type="ARBA" id="ARBA00023125"/>
    </source>
</evidence>
<evidence type="ECO:0000256" key="10">
    <source>
        <dbReference type="ARBA" id="ARBA00023004"/>
    </source>
</evidence>
<evidence type="ECO:0000256" key="5">
    <source>
        <dbReference type="ARBA" id="ARBA00022763"/>
    </source>
</evidence>
<reference evidence="15 16" key="1">
    <citation type="submission" date="2017-06" db="EMBL/GenBank/DDBJ databases">
        <authorList>
            <consortium name="Pathogen Informatics"/>
        </authorList>
    </citation>
    <scope>NUCLEOTIDE SEQUENCE [LARGE SCALE GENOMIC DNA]</scope>
    <source>
        <strain evidence="15 16">NCTC13839</strain>
    </source>
</reference>
<feature type="domain" description="UvrD-like helicase C-terminal" evidence="14">
    <location>
        <begin position="270"/>
        <end position="577"/>
    </location>
</feature>
<dbReference type="Pfam" id="PF13361">
    <property type="entry name" value="UvrD_C"/>
    <property type="match status" value="1"/>
</dbReference>
<gene>
    <name evidence="15" type="primary">addB</name>
    <name evidence="15" type="ORF">SAMEA4384403_01893</name>
</gene>
<evidence type="ECO:0000256" key="4">
    <source>
        <dbReference type="ARBA" id="ARBA00022741"/>
    </source>
</evidence>
<evidence type="ECO:0000256" key="3">
    <source>
        <dbReference type="ARBA" id="ARBA00022723"/>
    </source>
</evidence>
<dbReference type="InterPro" id="IPR038726">
    <property type="entry name" value="PDDEXK_AddAB-type"/>
</dbReference>
<dbReference type="GO" id="GO:0051539">
    <property type="term" value="F:4 iron, 4 sulfur cluster binding"/>
    <property type="evidence" value="ECO:0007669"/>
    <property type="project" value="UniProtKB-KW"/>
</dbReference>
<dbReference type="InterPro" id="IPR014017">
    <property type="entry name" value="DNA_helicase_UvrD-like_C"/>
</dbReference>
<keyword evidence="6 15" id="KW-0378">Hydrolase</keyword>
<dbReference type="InterPro" id="IPR011335">
    <property type="entry name" value="Restrct_endonuc-II-like"/>
</dbReference>
<dbReference type="AlphaFoldDB" id="A0A239ZU64"/>
<keyword evidence="16" id="KW-1185">Reference proteome</keyword>
<dbReference type="GO" id="GO:0004386">
    <property type="term" value="F:helicase activity"/>
    <property type="evidence" value="ECO:0007669"/>
    <property type="project" value="UniProtKB-KW"/>
</dbReference>
<dbReference type="KEGG" id="sste:SAMEA4384403_1893"/>
<dbReference type="GO" id="GO:0003677">
    <property type="term" value="F:DNA binding"/>
    <property type="evidence" value="ECO:0007669"/>
    <property type="project" value="UniProtKB-KW"/>
</dbReference>
<dbReference type="EMBL" id="LT906462">
    <property type="protein sequence ID" value="SNV74328.1"/>
    <property type="molecule type" value="Genomic_DNA"/>
</dbReference>